<comment type="similarity">
    <text evidence="2 6">Belongs to the ATPase protein 8 family.</text>
</comment>
<evidence type="ECO:0000256" key="4">
    <source>
        <dbReference type="ARBA" id="ARBA00022989"/>
    </source>
</evidence>
<keyword evidence="6 7" id="KW-0496">Mitochondrion</keyword>
<keyword evidence="4 6" id="KW-1133">Transmembrane helix</keyword>
<dbReference type="GO" id="GO:0005743">
    <property type="term" value="C:mitochondrial inner membrane"/>
    <property type="evidence" value="ECO:0007669"/>
    <property type="project" value="UniProtKB-SubCell"/>
</dbReference>
<evidence type="ECO:0000256" key="6">
    <source>
        <dbReference type="RuleBase" id="RU368038"/>
    </source>
</evidence>
<evidence type="ECO:0000256" key="5">
    <source>
        <dbReference type="ARBA" id="ARBA00023136"/>
    </source>
</evidence>
<name>I7I433_CLAPU</name>
<comment type="subunit">
    <text evidence="6">F-type ATPases have 2 components, CF(1) - the catalytic core - and CF(0) - the membrane proton channel.</text>
</comment>
<evidence type="ECO:0000256" key="1">
    <source>
        <dbReference type="ARBA" id="ARBA00004167"/>
    </source>
</evidence>
<dbReference type="GO" id="GO:0015986">
    <property type="term" value="P:proton motive force-driven ATP synthesis"/>
    <property type="evidence" value="ECO:0007669"/>
    <property type="project" value="UniProtKB-UniRule"/>
</dbReference>
<evidence type="ECO:0000256" key="3">
    <source>
        <dbReference type="ARBA" id="ARBA00022692"/>
    </source>
</evidence>
<keyword evidence="5 6" id="KW-0472">Membrane</keyword>
<feature type="transmembrane region" description="Helical" evidence="6">
    <location>
        <begin position="15"/>
        <end position="34"/>
    </location>
</feature>
<dbReference type="InterPro" id="IPR009230">
    <property type="entry name" value="ATP_synth_su8_fun"/>
</dbReference>
<dbReference type="GO" id="GO:0015078">
    <property type="term" value="F:proton transmembrane transporter activity"/>
    <property type="evidence" value="ECO:0007669"/>
    <property type="project" value="UniProtKB-UniRule"/>
</dbReference>
<dbReference type="Pfam" id="PF05933">
    <property type="entry name" value="Fun_ATP-synt_8"/>
    <property type="match status" value="1"/>
</dbReference>
<proteinExistence type="inferred from homology"/>
<evidence type="ECO:0000313" key="7">
    <source>
        <dbReference type="EMBL" id="CCE35446.1"/>
    </source>
</evidence>
<keyword evidence="6" id="KW-0375">Hydrogen ion transport</keyword>
<reference evidence="7" key="1">
    <citation type="journal article" date="2011" name="Science">
        <title>Chemical engineering by plant symbionts: A 12 genome comparison reveals dynamic alkaloid loci.</title>
        <authorList>
            <person name="Schardl C.L."/>
            <person name="Hesse U."/>
            <person name="Young C.A."/>
            <person name="Jaromczyk J.W."/>
            <person name="Farman M.L."/>
            <person name="Tudzynski P."/>
            <person name="Amyotte S.G."/>
            <person name="An Z."/>
            <person name="Andreeva K."/>
            <person name="Arnaoudova E.G."/>
            <person name="Bullock C.T."/>
            <person name="Calie P."/>
            <person name="Charlton N."/>
            <person name="Fleetwood D.J."/>
            <person name="Florea S."/>
            <person name="Guldener U."/>
            <person name="Harris D.R."/>
            <person name="Haws D.C."/>
            <person name="Jaromczyk J."/>
            <person name="Johnson R.D."/>
            <person name="Khan A.K."/>
            <person name="Liu J."/>
            <person name="Liu M."/>
            <person name="Mace W."/>
            <person name="Machado C."/>
            <person name="Moore N."/>
            <person name="Nagabhyru P."/>
            <person name="Oeser B."/>
            <person name="Pan J."/>
            <person name="Panaccione D.G."/>
            <person name="Schmid J."/>
            <person name="Schweri K.K."/>
            <person name="Scott B."/>
            <person name="Sugawara K."/>
            <person name="Takach J."/>
            <person name="Voisey C.R."/>
            <person name="Webb J.S."/>
            <person name="Wilson E.V."/>
            <person name="Wiseman J."/>
            <person name="Zeng Z."/>
            <person name="Cox M."/>
            <person name="Dinkins R.D."/>
            <person name="Glenn A.E."/>
            <person name="Gordon A."/>
            <person name="Hollin W."/>
            <person name="Leistner E."/>
            <person name="Leuchtmann A."/>
            <person name="Li C."/>
            <person name="Liu J."/>
            <person name="O'Sullivan D."/>
            <person name="Steiner U."/>
            <person name="Tanaka E."/>
            <person name="Yoshida R."/>
        </authorList>
    </citation>
    <scope>NUCLEOTIDE SEQUENCE</scope>
</reference>
<keyword evidence="6" id="KW-0813">Transport</keyword>
<comment type="function">
    <text evidence="6">Mitochondrial membrane ATP synthase (F(1)F(0) ATP synthase or Complex V) produces ATP from ADP in the presence of a proton gradient across the membrane which is generated by electron transport complexes of the respiratory chain. F-type ATPases consist of two structural domains, F(1) - containing the extramembraneous catalytic core and F(0) - containing the membrane proton channel, linked together by a central stalk and a peripheral stalk. During catalysis, ATP synthesis in the catalytic domain of F(1) is coupled via a rotary mechanism of the central stalk subunits to proton translocation. Part of the complex F(0) domain. Minor subunit located with subunit a in the membrane.</text>
</comment>
<keyword evidence="6" id="KW-0406">Ion transport</keyword>
<protein>
    <recommendedName>
        <fullName evidence="6">ATP synthase protein 8</fullName>
    </recommendedName>
</protein>
<keyword evidence="3 6" id="KW-0812">Transmembrane</keyword>
<sequence length="50" mass="5806">MPQILDNAQYYLCDVFVAFAVITIVLIILSQCVLPRVVRRFISRSYICKI</sequence>
<accession>I7I433</accession>
<comment type="subcellular location">
    <subcellularLocation>
        <location evidence="1">Membrane</location>
        <topology evidence="1">Single-pass membrane protein</topology>
    </subcellularLocation>
    <subcellularLocation>
        <location evidence="6">Mitochondrion inner membrane</location>
        <topology evidence="6">Single-pass membrane protein</topology>
    </subcellularLocation>
</comment>
<dbReference type="GO" id="GO:0045259">
    <property type="term" value="C:proton-transporting ATP synthase complex"/>
    <property type="evidence" value="ECO:0007669"/>
    <property type="project" value="UniProtKB-KW"/>
</dbReference>
<organism evidence="7">
    <name type="scientific">Claviceps purpurea</name>
    <name type="common">Ergot fungus</name>
    <name type="synonym">Sphacelia segetum</name>
    <dbReference type="NCBI Taxonomy" id="5111"/>
    <lineage>
        <taxon>Eukaryota</taxon>
        <taxon>Fungi</taxon>
        <taxon>Dikarya</taxon>
        <taxon>Ascomycota</taxon>
        <taxon>Pezizomycotina</taxon>
        <taxon>Sordariomycetes</taxon>
        <taxon>Hypocreomycetidae</taxon>
        <taxon>Hypocreales</taxon>
        <taxon>Clavicipitaceae</taxon>
        <taxon>Claviceps</taxon>
    </lineage>
</organism>
<evidence type="ECO:0000256" key="2">
    <source>
        <dbReference type="ARBA" id="ARBA00008892"/>
    </source>
</evidence>
<dbReference type="AlphaFoldDB" id="I7I433"/>
<reference evidence="7" key="2">
    <citation type="submission" date="2011-10" db="EMBL/GenBank/DDBJ databases">
        <authorList>
            <person name="MIPS"/>
        </authorList>
    </citation>
    <scope>NUCLEOTIDE SEQUENCE</scope>
</reference>
<keyword evidence="6" id="KW-0138">CF(0)</keyword>
<gene>
    <name evidence="7" type="ORF">cpurp_mito_ATP8</name>
</gene>
<keyword evidence="6" id="KW-0066">ATP synthesis</keyword>
<dbReference type="EMBL" id="FO082257">
    <property type="protein sequence ID" value="CCE35446.1"/>
    <property type="molecule type" value="Genomic_DNA"/>
</dbReference>
<geneLocation type="mitochondrion" evidence="7"/>